<accession>R4XEY3</accession>
<feature type="region of interest" description="Disordered" evidence="2">
    <location>
        <begin position="775"/>
        <end position="848"/>
    </location>
</feature>
<feature type="compositionally biased region" description="Polar residues" evidence="2">
    <location>
        <begin position="716"/>
        <end position="741"/>
    </location>
</feature>
<dbReference type="Gene3D" id="2.60.40.10">
    <property type="entry name" value="Immunoglobulins"/>
    <property type="match status" value="1"/>
</dbReference>
<organism evidence="4 5">
    <name type="scientific">Taphrina deformans (strain PYCC 5710 / ATCC 11124 / CBS 356.35 / IMI 108563 / JCM 9778 / NBRC 8474)</name>
    <name type="common">Peach leaf curl fungus</name>
    <name type="synonym">Lalaria deformans</name>
    <dbReference type="NCBI Taxonomy" id="1097556"/>
    <lineage>
        <taxon>Eukaryota</taxon>
        <taxon>Fungi</taxon>
        <taxon>Dikarya</taxon>
        <taxon>Ascomycota</taxon>
        <taxon>Taphrinomycotina</taxon>
        <taxon>Taphrinomycetes</taxon>
        <taxon>Taphrinales</taxon>
        <taxon>Taphrinaceae</taxon>
        <taxon>Taphrina</taxon>
    </lineage>
</organism>
<feature type="domain" description="Fibronectin type-III" evidence="3">
    <location>
        <begin position="40"/>
        <end position="124"/>
    </location>
</feature>
<feature type="region of interest" description="Disordered" evidence="2">
    <location>
        <begin position="639"/>
        <end position="671"/>
    </location>
</feature>
<dbReference type="VEuPathDB" id="FungiDB:TAPDE_004590"/>
<protein>
    <recommendedName>
        <fullName evidence="3">Fibronectin type-III domain-containing protein</fullName>
    </recommendedName>
</protein>
<dbReference type="SUPFAM" id="SSF49265">
    <property type="entry name" value="Fibronectin type III"/>
    <property type="match status" value="1"/>
</dbReference>
<dbReference type="EMBL" id="CAHR02000209">
    <property type="protein sequence ID" value="CCG84188.1"/>
    <property type="molecule type" value="Genomic_DNA"/>
</dbReference>
<feature type="region of interest" description="Disordered" evidence="2">
    <location>
        <begin position="410"/>
        <end position="457"/>
    </location>
</feature>
<dbReference type="InterPro" id="IPR036116">
    <property type="entry name" value="FN3_sf"/>
</dbReference>
<evidence type="ECO:0000256" key="1">
    <source>
        <dbReference type="SAM" id="Coils"/>
    </source>
</evidence>
<keyword evidence="1" id="KW-0175">Coiled coil</keyword>
<feature type="compositionally biased region" description="Basic residues" evidence="2">
    <location>
        <begin position="423"/>
        <end position="432"/>
    </location>
</feature>
<feature type="compositionally biased region" description="Basic and acidic residues" evidence="2">
    <location>
        <begin position="794"/>
        <end position="813"/>
    </location>
</feature>
<comment type="caution">
    <text evidence="4">The sequence shown here is derived from an EMBL/GenBank/DDBJ whole genome shotgun (WGS) entry which is preliminary data.</text>
</comment>
<evidence type="ECO:0000313" key="5">
    <source>
        <dbReference type="Proteomes" id="UP000013776"/>
    </source>
</evidence>
<dbReference type="InterPro" id="IPR003961">
    <property type="entry name" value="FN3_dom"/>
</dbReference>
<proteinExistence type="predicted"/>
<dbReference type="STRING" id="1097556.R4XEY3"/>
<feature type="compositionally biased region" description="Basic and acidic residues" evidence="2">
    <location>
        <begin position="433"/>
        <end position="445"/>
    </location>
</feature>
<keyword evidence="5" id="KW-1185">Reference proteome</keyword>
<dbReference type="Pfam" id="PF00041">
    <property type="entry name" value="fn3"/>
    <property type="match status" value="1"/>
</dbReference>
<sequence length="848" mass="93973">MSLVPVIVTLSVLWLAWRAVQLWTLPLTVVLRHLNIEIPAVPHLTIDSLTADSVSLHWLPPESHVKKHIIQMDGQEVGISQKGETSVTISGLTPDYLYSVQVIAVNAQGFQMASPAIYLRTRPKEDSTESSTEGPHEPHIQTFPQTEVSLGHRAPRKKNSLDVKSKEMSQSAAISIDTKHIEPAHTIEVLTLKMENISKETAETETQLAQLQENHLQEEANYAAKLEDLRAKKREEDDARAAKDQLHKQLDQQKREIETKRNQIQRALKADLDEYRKQTTDIASFRSSAKNSIETAEHLQESLKTLKSDTDEAVQEMVRAGAIAAEELSEIESEIRYLLSRKAESETELARLMSASRQPSPSPEEVSEAAQAEAAWKGREDSLIRQYEELQHNLLQLQGGNYAALDRGLGTPNSDPGMDHSHVHMRRKVSKRGKPEDLNRSDLHRRSTGVPTFNPDAAPFVASGPLYTNNENTIHHRAPTPQQNYTNTEQYYAQLSYPLQTDNSATPRSVFPALPAYGTTSIFGGSGGGGETSVSSVMPAFPRRESPISSQSGSNPPSPAVQNRVPLPSIFNKAPSIHARNSGGSLVDRLNGTPLTDATELPVKASTDGSKWFWPTRKTQADPLALDRKNTRSLPKVDVAPIGTKRNRSGSLREEAPTLRASPGPTSNGYPDVDLLNVLGHPLSRETSVEKDAYSTSAFPLPRPSNGRAFGWEPQVPSSQRHLPNPWSSIESENNTASTQRPFDPFGDLEATNGTTFPTVKEDIETQYHTTIDSSRLSFLHREQSNGSRKSGRSKAESHESKEKPRRMGDKKFSSFVGRVFGKREDKDEKDFKTEDEEEGEAIVQGIL</sequence>
<dbReference type="Proteomes" id="UP000013776">
    <property type="component" value="Unassembled WGS sequence"/>
</dbReference>
<name>R4XEY3_TAPDE</name>
<reference evidence="4 5" key="1">
    <citation type="journal article" date="2013" name="MBio">
        <title>Genome sequencing of the plant pathogen Taphrina deformans, the causal agent of peach leaf curl.</title>
        <authorList>
            <person name="Cisse O.H."/>
            <person name="Almeida J.M.G.C.F."/>
            <person name="Fonseca A."/>
            <person name="Kumar A.A."/>
            <person name="Salojaervi J."/>
            <person name="Overmyer K."/>
            <person name="Hauser P.M."/>
            <person name="Pagni M."/>
        </authorList>
    </citation>
    <scope>NUCLEOTIDE SEQUENCE [LARGE SCALE GENOMIC DNA]</scope>
    <source>
        <strain evidence="5">PYCC 5710 / ATCC 11124 / CBS 356.35 / IMI 108563 / JCM 9778 / NBRC 8474</strain>
    </source>
</reference>
<dbReference type="AlphaFoldDB" id="R4XEY3"/>
<dbReference type="InterPro" id="IPR013783">
    <property type="entry name" value="Ig-like_fold"/>
</dbReference>
<evidence type="ECO:0000259" key="3">
    <source>
        <dbReference type="PROSITE" id="PS50853"/>
    </source>
</evidence>
<evidence type="ECO:0000256" key="2">
    <source>
        <dbReference type="SAM" id="MobiDB-lite"/>
    </source>
</evidence>
<feature type="compositionally biased region" description="Basic and acidic residues" evidence="2">
    <location>
        <begin position="822"/>
        <end position="833"/>
    </location>
</feature>
<feature type="region of interest" description="Disordered" evidence="2">
    <location>
        <begin position="714"/>
        <end position="744"/>
    </location>
</feature>
<dbReference type="CDD" id="cd00063">
    <property type="entry name" value="FN3"/>
    <property type="match status" value="1"/>
</dbReference>
<feature type="region of interest" description="Disordered" evidence="2">
    <location>
        <begin position="542"/>
        <end position="598"/>
    </location>
</feature>
<feature type="coiled-coil region" evidence="1">
    <location>
        <begin position="187"/>
        <end position="316"/>
    </location>
</feature>
<gene>
    <name evidence="4" type="ORF">TAPDE_004590</name>
</gene>
<dbReference type="SMART" id="SM00060">
    <property type="entry name" value="FN3"/>
    <property type="match status" value="1"/>
</dbReference>
<evidence type="ECO:0000313" key="4">
    <source>
        <dbReference type="EMBL" id="CCG84188.1"/>
    </source>
</evidence>
<dbReference type="OrthoDB" id="5572782at2759"/>
<dbReference type="PROSITE" id="PS50853">
    <property type="entry name" value="FN3"/>
    <property type="match status" value="1"/>
</dbReference>
<dbReference type="eggNOG" id="ENOG502R2RI">
    <property type="taxonomic scope" value="Eukaryota"/>
</dbReference>
<feature type="region of interest" description="Disordered" evidence="2">
    <location>
        <begin position="122"/>
        <end position="141"/>
    </location>
</feature>